<dbReference type="InterPro" id="IPR028098">
    <property type="entry name" value="Glyco_trans_4-like_N"/>
</dbReference>
<evidence type="ECO:0000313" key="3">
    <source>
        <dbReference type="EMBL" id="ADK84417.1"/>
    </source>
</evidence>
<dbReference type="AlphaFoldDB" id="E1QIJ4"/>
<dbReference type="Pfam" id="PF13439">
    <property type="entry name" value="Glyco_transf_4"/>
    <property type="match status" value="1"/>
</dbReference>
<evidence type="ECO:0000313" key="4">
    <source>
        <dbReference type="Proteomes" id="UP000009047"/>
    </source>
</evidence>
<dbReference type="GO" id="GO:0009103">
    <property type="term" value="P:lipopolysaccharide biosynthetic process"/>
    <property type="evidence" value="ECO:0007669"/>
    <property type="project" value="TreeGrafter"/>
</dbReference>
<dbReference type="Proteomes" id="UP000009047">
    <property type="component" value="Chromosome"/>
</dbReference>
<protein>
    <submittedName>
        <fullName evidence="3">Glycosyl transferase group 1</fullName>
    </submittedName>
</protein>
<dbReference type="GO" id="GO:0016757">
    <property type="term" value="F:glycosyltransferase activity"/>
    <property type="evidence" value="ECO:0007669"/>
    <property type="project" value="UniProtKB-ARBA"/>
</dbReference>
<dbReference type="OrthoDB" id="9767517at2"/>
<dbReference type="SUPFAM" id="SSF53756">
    <property type="entry name" value="UDP-Glycosyltransferase/glycogen phosphorylase"/>
    <property type="match status" value="1"/>
</dbReference>
<dbReference type="STRING" id="644282.Deba_1049"/>
<dbReference type="HOGENOM" id="CLU_009583_27_4_7"/>
<evidence type="ECO:0000256" key="1">
    <source>
        <dbReference type="ARBA" id="ARBA00022679"/>
    </source>
</evidence>
<gene>
    <name evidence="3" type="ordered locus">Deba_1049</name>
</gene>
<dbReference type="PANTHER" id="PTHR46401">
    <property type="entry name" value="GLYCOSYLTRANSFERASE WBBK-RELATED"/>
    <property type="match status" value="1"/>
</dbReference>
<keyword evidence="1 3" id="KW-0808">Transferase</keyword>
<dbReference type="RefSeq" id="WP_013257871.1">
    <property type="nucleotide sequence ID" value="NC_014365.1"/>
</dbReference>
<dbReference type="Gene3D" id="3.40.50.2000">
    <property type="entry name" value="Glycogen Phosphorylase B"/>
    <property type="match status" value="2"/>
</dbReference>
<dbReference type="EMBL" id="CP002085">
    <property type="protein sequence ID" value="ADK84417.1"/>
    <property type="molecule type" value="Genomic_DNA"/>
</dbReference>
<sequence>MGSDLDRPLRICLLSYRSNPHSGGQGVYIKYLSKALKDLGHHVEVVAGPPGPHLDDGVALHSIPCLDLYNPEDPFRTPRIGELYDPINYIEWIGTTTMGFPEPYTFGLRALKYIKARRRDFDVIHDNQCLSHGIWRMNRYAPTTITIHHPITVDRRIAVQSVRSPWKKLKNMRWYSFVGMQKRVARKFSNIITVSEFAADDIAREFGVDRRKFRVAPNGIDVEHFRPLEGVQRRPRRLIVTNSADTPLKGLYYLLHAVHRVAQSAPVELTVVGKPKEKGVVERLVRELDLGRIVTFTGRIDDDEFLRQYAMASVAVAPSLYEGFGLPAGEAMACGLPVISTTGGALPEVVGDAGVLVPPADAEALAAAIVDLLDNPAKAAQLGRKGFERVHGQFTWRVAARKTVDAYKETIREHRRLQPGQTSAR</sequence>
<reference evidence="3 4" key="1">
    <citation type="journal article" date="2010" name="Stand. Genomic Sci.">
        <title>Complete genome sequence of Desulfarculus baarsii type strain (2st14).</title>
        <authorList>
            <person name="Sun H."/>
            <person name="Spring S."/>
            <person name="Lapidus A."/>
            <person name="Davenport K."/>
            <person name="Del Rio T.G."/>
            <person name="Tice H."/>
            <person name="Nolan M."/>
            <person name="Copeland A."/>
            <person name="Cheng J.F."/>
            <person name="Lucas S."/>
            <person name="Tapia R."/>
            <person name="Goodwin L."/>
            <person name="Pitluck S."/>
            <person name="Ivanova N."/>
            <person name="Pagani I."/>
            <person name="Mavromatis K."/>
            <person name="Ovchinnikova G."/>
            <person name="Pati A."/>
            <person name="Chen A."/>
            <person name="Palaniappan K."/>
            <person name="Hauser L."/>
            <person name="Chang Y.J."/>
            <person name="Jeffries C.D."/>
            <person name="Detter J.C."/>
            <person name="Han C."/>
            <person name="Rohde M."/>
            <person name="Brambilla E."/>
            <person name="Goker M."/>
            <person name="Woyke T."/>
            <person name="Bristow J."/>
            <person name="Eisen J.A."/>
            <person name="Markowitz V."/>
            <person name="Hugenholtz P."/>
            <person name="Kyrpides N.C."/>
            <person name="Klenk H.P."/>
            <person name="Land M."/>
        </authorList>
    </citation>
    <scope>NUCLEOTIDE SEQUENCE [LARGE SCALE GENOMIC DNA]</scope>
    <source>
        <strain evidence="4">ATCC 33931 / DSM 2075 / LMG 7858 / VKM B-1802 / 2st14</strain>
    </source>
</reference>
<evidence type="ECO:0000259" key="2">
    <source>
        <dbReference type="Pfam" id="PF13439"/>
    </source>
</evidence>
<dbReference type="eggNOG" id="COG0438">
    <property type="taxonomic scope" value="Bacteria"/>
</dbReference>
<dbReference type="Pfam" id="PF13692">
    <property type="entry name" value="Glyco_trans_1_4"/>
    <property type="match status" value="1"/>
</dbReference>
<name>E1QIJ4_DESB2</name>
<dbReference type="PANTHER" id="PTHR46401:SF2">
    <property type="entry name" value="GLYCOSYLTRANSFERASE WBBK-RELATED"/>
    <property type="match status" value="1"/>
</dbReference>
<dbReference type="CAZy" id="GT4">
    <property type="family name" value="Glycosyltransferase Family 4"/>
</dbReference>
<accession>E1QIJ4</accession>
<feature type="domain" description="Glycosyltransferase subfamily 4-like N-terminal" evidence="2">
    <location>
        <begin position="23"/>
        <end position="223"/>
    </location>
</feature>
<dbReference type="KEGG" id="dbr:Deba_1049"/>
<dbReference type="CDD" id="cd03801">
    <property type="entry name" value="GT4_PimA-like"/>
    <property type="match status" value="1"/>
</dbReference>
<proteinExistence type="predicted"/>
<organism evidence="3 4">
    <name type="scientific">Desulfarculus baarsii (strain ATCC 33931 / DSM 2075 / LMG 7858 / VKM B-1802 / 2st14)</name>
    <dbReference type="NCBI Taxonomy" id="644282"/>
    <lineage>
        <taxon>Bacteria</taxon>
        <taxon>Pseudomonadati</taxon>
        <taxon>Thermodesulfobacteriota</taxon>
        <taxon>Desulfarculia</taxon>
        <taxon>Desulfarculales</taxon>
        <taxon>Desulfarculaceae</taxon>
        <taxon>Desulfarculus</taxon>
    </lineage>
</organism>
<keyword evidence="4" id="KW-1185">Reference proteome</keyword>